<comment type="caution">
    <text evidence="2">The sequence shown here is derived from an EMBL/GenBank/DDBJ whole genome shotgun (WGS) entry which is preliminary data.</text>
</comment>
<evidence type="ECO:0000313" key="3">
    <source>
        <dbReference type="Proteomes" id="UP000758168"/>
    </source>
</evidence>
<evidence type="ECO:0000256" key="1">
    <source>
        <dbReference type="SAM" id="MobiDB-lite"/>
    </source>
</evidence>
<reference evidence="2 3" key="1">
    <citation type="submission" date="2021-03" db="EMBL/GenBank/DDBJ databases">
        <title>Sequencing the genomes of 1000 actinobacteria strains.</title>
        <authorList>
            <person name="Klenk H.-P."/>
        </authorList>
    </citation>
    <scope>NUCLEOTIDE SEQUENCE [LARGE SCALE GENOMIC DNA]</scope>
    <source>
        <strain evidence="2 3">DSM 12936</strain>
    </source>
</reference>
<gene>
    <name evidence="2" type="ORF">JOF54_002508</name>
</gene>
<dbReference type="Proteomes" id="UP000758168">
    <property type="component" value="Unassembled WGS sequence"/>
</dbReference>
<dbReference type="RefSeq" id="WP_210056274.1">
    <property type="nucleotide sequence ID" value="NZ_BAAAMH010000003.1"/>
</dbReference>
<keyword evidence="3" id="KW-1185">Reference proteome</keyword>
<proteinExistence type="predicted"/>
<organism evidence="2 3">
    <name type="scientific">Microlunatus capsulatus</name>
    <dbReference type="NCBI Taxonomy" id="99117"/>
    <lineage>
        <taxon>Bacteria</taxon>
        <taxon>Bacillati</taxon>
        <taxon>Actinomycetota</taxon>
        <taxon>Actinomycetes</taxon>
        <taxon>Propionibacteriales</taxon>
        <taxon>Propionibacteriaceae</taxon>
        <taxon>Microlunatus</taxon>
    </lineage>
</organism>
<name>A0ABS4Z954_9ACTN</name>
<dbReference type="EMBL" id="JAGIOB010000001">
    <property type="protein sequence ID" value="MBP2417586.1"/>
    <property type="molecule type" value="Genomic_DNA"/>
</dbReference>
<protein>
    <submittedName>
        <fullName evidence="2">Uncharacterized protein</fullName>
    </submittedName>
</protein>
<feature type="region of interest" description="Disordered" evidence="1">
    <location>
        <begin position="28"/>
        <end position="66"/>
    </location>
</feature>
<accession>A0ABS4Z954</accession>
<evidence type="ECO:0000313" key="2">
    <source>
        <dbReference type="EMBL" id="MBP2417586.1"/>
    </source>
</evidence>
<sequence length="66" mass="7113">MTTDNSPDVPETADPTLLERSEQLIDEARGASHEALVETEDDPGPETASGEEFPVPGDEQDAAERF</sequence>